<dbReference type="AlphaFoldDB" id="A0A1Z5HU56"/>
<gene>
    <name evidence="2" type="ORF">KKC1_22040</name>
</gene>
<keyword evidence="1" id="KW-0472">Membrane</keyword>
<evidence type="ECO:0000313" key="3">
    <source>
        <dbReference type="Proteomes" id="UP000197032"/>
    </source>
</evidence>
<keyword evidence="1" id="KW-0812">Transmembrane</keyword>
<dbReference type="RefSeq" id="WP_088554277.1">
    <property type="nucleotide sequence ID" value="NZ_BDGJ01000111.1"/>
</dbReference>
<dbReference type="InterPro" id="IPR009577">
    <property type="entry name" value="Sm_multidrug_ex"/>
</dbReference>
<proteinExistence type="predicted"/>
<dbReference type="OrthoDB" id="360192at2"/>
<evidence type="ECO:0000313" key="2">
    <source>
        <dbReference type="EMBL" id="GAW93063.1"/>
    </source>
</evidence>
<comment type="caution">
    <text evidence="2">The sequence shown here is derived from an EMBL/GenBank/DDBJ whole genome shotgun (WGS) entry which is preliminary data.</text>
</comment>
<accession>A0A1Z5HU56</accession>
<feature type="transmembrane region" description="Helical" evidence="1">
    <location>
        <begin position="102"/>
        <end position="126"/>
    </location>
</feature>
<feature type="transmembrane region" description="Helical" evidence="1">
    <location>
        <begin position="133"/>
        <end position="156"/>
    </location>
</feature>
<feature type="transmembrane region" description="Helical" evidence="1">
    <location>
        <begin position="162"/>
        <end position="182"/>
    </location>
</feature>
<sequence>MAEWLIYQLKDVHPLWQVFFLSMLPVTELRLAVPIGIALGLSPLSVLLVALAGNFVPVIPLLCLLEPWSRWLSRYSFFERLLAVLFKRTRQKGEKIQKYGSLGLLLFVGIPAPGTGVWTGCLLAFLLGIRFRYAFPAIVGGMVLAGLVVVVASVGAFKLAAYNIWLLLGVVAGVIMVVVLSGRRR</sequence>
<dbReference type="Proteomes" id="UP000197032">
    <property type="component" value="Unassembled WGS sequence"/>
</dbReference>
<keyword evidence="3" id="KW-1185">Reference proteome</keyword>
<dbReference type="PANTHER" id="PTHR36007">
    <property type="entry name" value="TRANSPORT PROTEIN-RELATED"/>
    <property type="match status" value="1"/>
</dbReference>
<protein>
    <submittedName>
        <fullName evidence="2">Putative small multi-drug export protein</fullName>
    </submittedName>
</protein>
<organism evidence="2 3">
    <name type="scientific">Calderihabitans maritimus</name>
    <dbReference type="NCBI Taxonomy" id="1246530"/>
    <lineage>
        <taxon>Bacteria</taxon>
        <taxon>Bacillati</taxon>
        <taxon>Bacillota</taxon>
        <taxon>Clostridia</taxon>
        <taxon>Neomoorellales</taxon>
        <taxon>Calderihabitantaceae</taxon>
        <taxon>Calderihabitans</taxon>
    </lineage>
</organism>
<dbReference type="Pfam" id="PF06695">
    <property type="entry name" value="Sm_multidrug_ex"/>
    <property type="match status" value="1"/>
</dbReference>
<dbReference type="PANTHER" id="PTHR36007:SF2">
    <property type="entry name" value="TRANSPORT PROTEIN-RELATED"/>
    <property type="match status" value="1"/>
</dbReference>
<evidence type="ECO:0000256" key="1">
    <source>
        <dbReference type="SAM" id="Phobius"/>
    </source>
</evidence>
<name>A0A1Z5HU56_9FIRM</name>
<reference evidence="3" key="1">
    <citation type="journal article" date="2017" name="Appl. Environ. Microbiol.">
        <title>Genomic Analysis of Calderihabitans maritimus KKC1, a Thermophilic, Hydrogenogenic, Carboxydotrophic Bacterium Isolated from Marine Sediment.</title>
        <authorList>
            <person name="Omae K."/>
            <person name="Yoneda Y."/>
            <person name="Fukuyama Y."/>
            <person name="Yoshida T."/>
            <person name="Sako Y."/>
        </authorList>
    </citation>
    <scope>NUCLEOTIDE SEQUENCE [LARGE SCALE GENOMIC DNA]</scope>
    <source>
        <strain evidence="3">KKC1</strain>
    </source>
</reference>
<keyword evidence="1" id="KW-1133">Transmembrane helix</keyword>
<dbReference type="EMBL" id="BDGJ01000111">
    <property type="protein sequence ID" value="GAW93063.1"/>
    <property type="molecule type" value="Genomic_DNA"/>
</dbReference>